<keyword evidence="10" id="KW-1185">Reference proteome</keyword>
<feature type="transmembrane region" description="Helical" evidence="6">
    <location>
        <begin position="373"/>
        <end position="394"/>
    </location>
</feature>
<comment type="subcellular location">
    <subcellularLocation>
        <location evidence="1">Cell membrane</location>
        <topology evidence="1">Multi-pass membrane protein</topology>
    </subcellularLocation>
</comment>
<sequence length="879" mass="100736">MKHDPQNHISPPKWPLQLLKYLLENDYLEEIEGDLAESFEENLKVCSRRRARTLYIREALRFLRPGMIGMTTGIRESNRYNMFKHYLLTTCRNFWRHKSYSFLNLIGLTAGLIAFILIVLYVQYEFSFDQHHQNKDRIYRVIKERSNQYYMGTNLNALTRAPMAPTLMEEYPEVEAATRLYLHLGNGSRENLIGVGNQTYLEKLVFATDPQTFEIFSFKSIAGNPENFLKDKFTAVITRSVAAKYFGDTDPMGKTLKYLNKHPFTIVGIVEDMPENSHFRMEIMLDFESMAVLEKRDISQWSHYFVYTYLLLHEGASPESLTAKFPALLDKYTEDKLDSDGQESRLWLQKFSDIHLHSKVNFEIAINNEARKLYIFLLIGFLILLIACINYVNLSTANALRRAKEIGIRKAAGASRRELVFQFLCESGLLSAMALLFSLAVIAFILPYFSQFVDRNLSLNIRQQPWLLAFLAASCLLVGVFSGLYPAFVLSSFRPVAALKGYRIKGKKSSLRNALVVIQFTISAALIISALVISKQLNYIRDADMGYAKDQIVILKIRDRELGKRLPVFKDELRKLPGILQVASANSMPNNITAGSSPRWPGQQEESELRLYTNFVDYDYTELFELEVVRGRDFSREFGDERKSMLLNESAVKALGWEDPIGRQMLTWADDTATIVGIIKDFHQHSLHLEIAPLQVFFKDTYSNIAIKVSTKNINEIIESVKEKYGEFSDNYPFEYSFFNELFERAYLNDIKTSEMANWFSFLIIIIACLGLYGLSSFIAELHTKEVGIRKVFGASIASILMLLSRDFMLLVLLGFVLAVPIAYHAMSHWLDNFAYHTSIGFSTVIWALLAMLLITIIAVGHRIFKAALNNPVSVLYQE</sequence>
<dbReference type="NCBIfam" id="NF038404">
    <property type="entry name" value="perm_prefix_2"/>
    <property type="match status" value="1"/>
</dbReference>
<dbReference type="PANTHER" id="PTHR30572">
    <property type="entry name" value="MEMBRANE COMPONENT OF TRANSPORTER-RELATED"/>
    <property type="match status" value="1"/>
</dbReference>
<feature type="transmembrane region" description="Helical" evidence="6">
    <location>
        <begin position="466"/>
        <end position="493"/>
    </location>
</feature>
<dbReference type="EMBL" id="JAUJEB010000003">
    <property type="protein sequence ID" value="MDN5213460.1"/>
    <property type="molecule type" value="Genomic_DNA"/>
</dbReference>
<dbReference type="Pfam" id="PF02687">
    <property type="entry name" value="FtsX"/>
    <property type="match status" value="2"/>
</dbReference>
<feature type="transmembrane region" description="Helical" evidence="6">
    <location>
        <begin position="102"/>
        <end position="124"/>
    </location>
</feature>
<name>A0ABT8L6S7_9BACT</name>
<evidence type="ECO:0000259" key="7">
    <source>
        <dbReference type="Pfam" id="PF02687"/>
    </source>
</evidence>
<reference evidence="9" key="1">
    <citation type="submission" date="2023-06" db="EMBL/GenBank/DDBJ databases">
        <title>Genomic of Agaribacillus aureum.</title>
        <authorList>
            <person name="Wang G."/>
        </authorList>
    </citation>
    <scope>NUCLEOTIDE SEQUENCE</scope>
    <source>
        <strain evidence="9">BMA12</strain>
    </source>
</reference>
<dbReference type="InterPro" id="IPR047699">
    <property type="entry name" value="Permease_put_prefix"/>
</dbReference>
<evidence type="ECO:0000256" key="2">
    <source>
        <dbReference type="ARBA" id="ARBA00022475"/>
    </source>
</evidence>
<feature type="transmembrane region" description="Helical" evidence="6">
    <location>
        <begin position="840"/>
        <end position="860"/>
    </location>
</feature>
<feature type="domain" description="MacB-like periplasmic core" evidence="8">
    <location>
        <begin position="101"/>
        <end position="325"/>
    </location>
</feature>
<keyword evidence="2" id="KW-1003">Cell membrane</keyword>
<dbReference type="InterPro" id="IPR050250">
    <property type="entry name" value="Macrolide_Exporter_MacB"/>
</dbReference>
<organism evidence="9 10">
    <name type="scientific">Agaribacillus aureus</name>
    <dbReference type="NCBI Taxonomy" id="3051825"/>
    <lineage>
        <taxon>Bacteria</taxon>
        <taxon>Pseudomonadati</taxon>
        <taxon>Bacteroidota</taxon>
        <taxon>Cytophagia</taxon>
        <taxon>Cytophagales</taxon>
        <taxon>Splendidivirgaceae</taxon>
        <taxon>Agaribacillus</taxon>
    </lineage>
</organism>
<feature type="domain" description="ABC3 transporter permease C-terminal" evidence="7">
    <location>
        <begin position="378"/>
        <end position="492"/>
    </location>
</feature>
<evidence type="ECO:0000313" key="9">
    <source>
        <dbReference type="EMBL" id="MDN5213460.1"/>
    </source>
</evidence>
<feature type="transmembrane region" description="Helical" evidence="6">
    <location>
        <begin position="759"/>
        <end position="780"/>
    </location>
</feature>
<evidence type="ECO:0000256" key="6">
    <source>
        <dbReference type="SAM" id="Phobius"/>
    </source>
</evidence>
<proteinExistence type="predicted"/>
<evidence type="ECO:0000259" key="8">
    <source>
        <dbReference type="Pfam" id="PF12704"/>
    </source>
</evidence>
<dbReference type="Proteomes" id="UP001172083">
    <property type="component" value="Unassembled WGS sequence"/>
</dbReference>
<evidence type="ECO:0000256" key="3">
    <source>
        <dbReference type="ARBA" id="ARBA00022692"/>
    </source>
</evidence>
<evidence type="ECO:0000256" key="4">
    <source>
        <dbReference type="ARBA" id="ARBA00022989"/>
    </source>
</evidence>
<keyword evidence="3 6" id="KW-0812">Transmembrane</keyword>
<feature type="transmembrane region" description="Helical" evidence="6">
    <location>
        <begin position="514"/>
        <end position="533"/>
    </location>
</feature>
<evidence type="ECO:0000256" key="1">
    <source>
        <dbReference type="ARBA" id="ARBA00004651"/>
    </source>
</evidence>
<dbReference type="InterPro" id="IPR025857">
    <property type="entry name" value="MacB_PCD"/>
</dbReference>
<protein>
    <submittedName>
        <fullName evidence="9">ABC transporter permease</fullName>
    </submittedName>
</protein>
<dbReference type="Pfam" id="PF12704">
    <property type="entry name" value="MacB_PCD"/>
    <property type="match status" value="2"/>
</dbReference>
<feature type="transmembrane region" description="Helical" evidence="6">
    <location>
        <begin position="792"/>
        <end position="820"/>
    </location>
</feature>
<accession>A0ABT8L6S7</accession>
<feature type="domain" description="ABC3 transporter permease C-terminal" evidence="7">
    <location>
        <begin position="760"/>
        <end position="860"/>
    </location>
</feature>
<feature type="domain" description="MacB-like periplasmic core" evidence="8">
    <location>
        <begin position="524"/>
        <end position="721"/>
    </location>
</feature>
<dbReference type="RefSeq" id="WP_346758799.1">
    <property type="nucleotide sequence ID" value="NZ_JAUJEB010000003.1"/>
</dbReference>
<gene>
    <name evidence="9" type="ORF">QQ020_15425</name>
</gene>
<dbReference type="InterPro" id="IPR003838">
    <property type="entry name" value="ABC3_permease_C"/>
</dbReference>
<dbReference type="PANTHER" id="PTHR30572:SF18">
    <property type="entry name" value="ABC-TYPE MACROLIDE FAMILY EXPORT SYSTEM PERMEASE COMPONENT 2"/>
    <property type="match status" value="1"/>
</dbReference>
<comment type="caution">
    <text evidence="9">The sequence shown here is derived from an EMBL/GenBank/DDBJ whole genome shotgun (WGS) entry which is preliminary data.</text>
</comment>
<evidence type="ECO:0000313" key="10">
    <source>
        <dbReference type="Proteomes" id="UP001172083"/>
    </source>
</evidence>
<feature type="transmembrane region" description="Helical" evidence="6">
    <location>
        <begin position="419"/>
        <end position="446"/>
    </location>
</feature>
<keyword evidence="4 6" id="KW-1133">Transmembrane helix</keyword>
<evidence type="ECO:0000256" key="5">
    <source>
        <dbReference type="ARBA" id="ARBA00023136"/>
    </source>
</evidence>
<keyword evidence="5 6" id="KW-0472">Membrane</keyword>